<evidence type="ECO:0000313" key="6">
    <source>
        <dbReference type="EMBL" id="KAJ5075043.1"/>
    </source>
</evidence>
<dbReference type="GO" id="GO:0000288">
    <property type="term" value="P:nuclear-transcribed mRNA catabolic process, deadenylation-dependent decay"/>
    <property type="evidence" value="ECO:0007669"/>
    <property type="project" value="TreeGrafter"/>
</dbReference>
<feature type="domain" description="CCR4-NOT transcription complex subunit 1 CAF1-binding" evidence="3">
    <location>
        <begin position="870"/>
        <end position="1086"/>
    </location>
</feature>
<dbReference type="InterPro" id="IPR032191">
    <property type="entry name" value="CNOT1_CAF1_bind"/>
</dbReference>
<dbReference type="GO" id="GO:0000932">
    <property type="term" value="C:P-body"/>
    <property type="evidence" value="ECO:0007669"/>
    <property type="project" value="TreeGrafter"/>
</dbReference>
<dbReference type="PANTHER" id="PTHR13162:SF8">
    <property type="entry name" value="CCR4-NOT TRANSCRIPTION COMPLEX SUBUNIT 1"/>
    <property type="match status" value="1"/>
</dbReference>
<keyword evidence="7" id="KW-1185">Reference proteome</keyword>
<evidence type="ECO:0000259" key="4">
    <source>
        <dbReference type="Pfam" id="PF16417"/>
    </source>
</evidence>
<dbReference type="EMBL" id="JAPDFW010000067">
    <property type="protein sequence ID" value="KAJ5075043.1"/>
    <property type="molecule type" value="Genomic_DNA"/>
</dbReference>
<feature type="domain" description="CCR4-NOT transcription complex subunit 1" evidence="2">
    <location>
        <begin position="1159"/>
        <end position="1306"/>
    </location>
</feature>
<protein>
    <submittedName>
        <fullName evidence="6">Ccr4-not transcription complex</fullName>
    </submittedName>
</protein>
<feature type="domain" description="CCR4-NOT transcription complex subunit 1 TTP binding" evidence="4">
    <location>
        <begin position="683"/>
        <end position="824"/>
    </location>
</feature>
<evidence type="ECO:0000313" key="7">
    <source>
        <dbReference type="Proteomes" id="UP001149090"/>
    </source>
</evidence>
<dbReference type="GO" id="GO:0017148">
    <property type="term" value="P:negative regulation of translation"/>
    <property type="evidence" value="ECO:0007669"/>
    <property type="project" value="InterPro"/>
</dbReference>
<feature type="compositionally biased region" description="Polar residues" evidence="1">
    <location>
        <begin position="313"/>
        <end position="327"/>
    </location>
</feature>
<gene>
    <name evidence="6" type="ORF">M0811_07747</name>
</gene>
<evidence type="ECO:0000259" key="2">
    <source>
        <dbReference type="Pfam" id="PF12842"/>
    </source>
</evidence>
<name>A0A9Q0RCY2_ANAIG</name>
<dbReference type="Pfam" id="PF16415">
    <property type="entry name" value="CNOT1_CAF1_bind"/>
    <property type="match status" value="1"/>
</dbReference>
<evidence type="ECO:0000259" key="5">
    <source>
        <dbReference type="Pfam" id="PF16418"/>
    </source>
</evidence>
<feature type="region of interest" description="Disordered" evidence="1">
    <location>
        <begin position="839"/>
        <end position="860"/>
    </location>
</feature>
<dbReference type="GO" id="GO:0030015">
    <property type="term" value="C:CCR4-NOT core complex"/>
    <property type="evidence" value="ECO:0007669"/>
    <property type="project" value="InterPro"/>
</dbReference>
<evidence type="ECO:0000256" key="1">
    <source>
        <dbReference type="SAM" id="MobiDB-lite"/>
    </source>
</evidence>
<dbReference type="Proteomes" id="UP001149090">
    <property type="component" value="Unassembled WGS sequence"/>
</dbReference>
<feature type="domain" description="CCR4-NOT transcription complex subunit 1 HEAT repeat" evidence="5">
    <location>
        <begin position="514"/>
        <end position="641"/>
    </location>
</feature>
<dbReference type="InterPro" id="IPR040398">
    <property type="entry name" value="Not1"/>
</dbReference>
<dbReference type="OrthoDB" id="1933107at2759"/>
<dbReference type="OMA" id="TRNDSHI"/>
<dbReference type="InterPro" id="IPR032194">
    <property type="entry name" value="CNOT1_HEAT"/>
</dbReference>
<sequence length="1795" mass="210158">MTSFFPYLNFLLPTQVKQLVTNVNQKNYKFTKQEFQNLVDIYGNKIIEESFQNLVDSIFCFDKLVQQNITQNSTFYFQLQLFKDFLEYANASIGLLAVISRNIEEKLKNENLVENLLLKLFSFGKFEKKYQIILALVFMQSSQELLFIQAISFFENNFTEPFLESCNGLTYNILHELAQTFSKPNFTKQKQILKNYMIKNKKTGNSVEISSLYLNITPNILNKEETEEKDDEILRFISQKCTLTSIINDLGYTVTSSKESFTKILSNFPDITPLEISKTIVEIAHNNSRIQASNAQRQHKNSENNPDSEEKSPNQNANINTKQNEQSNIPKRQWDVPVIIQSIQEKFPELKWQDVINQLDNPDFYILDFKSFEFIINFFKKASQQPFPLKFVLSKWKNPSSQISFLFFAARSPPDLLDFSTTPQLHTFKESFSRPKKSVIYSQPWMSFTLVELLLDLAQFDMKQIEENFLLPLEFLPMLLLSGLIQVPWKNYFAETLAKKMCQKVAIILLGIYPKFSVLLQELWKKDKYVVISSVIKKWRMEPKSISRLFDFMIELEGFTVVLEGDDWDFIFEFASVASRRECVNLEYWLTKKLTEDHNFFAQCVNFLQKKYRKCQGDKNIEKDQLGVALSSDSLYWYFKKLFTFQKNHPPEIAQKIEAVFDDYLKMRPELLRYDLSFRNTIPYSQICEKQANEFFEKIFTKRISSQEIEHDLKMLRDSQITQNRDVFTCIIQSIFYEIQNIEGYPNGQLQIIAEFFGSLVGREILELPLIMIAVENILKCLERSPQSNTFNFGLIALSQFKHIIVHNPEIFQRIEKLRFSNEIMEMLFQNQNLVTNSPHNNVNIDNTSRNQTPSPSYEDAVVEPQPIQNKEIENKILFIFNNLTQENAKQKAQDLSQILSVQNTPWVARSVIAARASTVQDMHPIIIALLDNIENPSLCSQVLFELYRKIQLLLKSPTLLENEKERTSLKNMGNFLGLMTLQRNKPILQKYLNIKDILVEGFYQDKLQAIIPFVAKILSKCQKSKVFHSENPWLKSLVSVLTEIYQINNLTLSLKFDIDGLFQDLNINISDVLPSNLFSSPQLDNQERVEFFADPEHDEMQMNFNQEQPINQFQSPSPQKLPEQIQQTQQQIQQQSPQRNQETFTIIQDFGLFTKYPQLWDHIKMTLNSMFIESLKQLAQEPIFLACRTTYHLVIKDFSFEPDENKMKKASDLMISNFIINLILVNVKPHLKQFMLEFTNHSLTIFFQNIDCSEDLEKITLFINEICEDNFPVVYSMIEKISISNGIEKMDEILGQEFNIRKQYRMTSNYMYQKQNYLIQYPFTQTLLETLFPKTQLLPCHLNVYASFAQRLVNPLTEDNGIQKSERAKSISNINEQTIPFSRLYPMLEQWIGQFKQFLREIENSLTQNSEHSSRFNELANELFLLINNSENFLASSVLVTDEIVTLLRITMPETENLRNGNAIIISCINVLQNLNENYIRNTKALLPNGESADIDYSSTPIAAAISRKLVQQMNFNIENNDQINDHNFQYPQPLDLQLAYFLFTSQLLEVSEIDSSLADMIENGDSPHTQEFFFIVFTEFIQKEENSKFSKIKNSILQMKNFLQKREEFLNRNMHNTRNDSHIPNQLNNQDYLNNENPDAARNMITVLEESLRMISNQQQESHSVMIQNHEDANYSPQKPVFMPNAVDLQNPSDRALLKNYFYNFLSEWELLNSNQNTTKEKKEAFFKKLQSAFIKYHGIIFSVITKSRVRDCLSTKNVEYFNNSKKEDEKEDENENEIENEDENRKFIDKYI</sequence>
<dbReference type="InterPro" id="IPR038535">
    <property type="entry name" value="CNOT1_TTP_bind_sf"/>
</dbReference>
<reference evidence="6" key="1">
    <citation type="submission" date="2022-10" db="EMBL/GenBank/DDBJ databases">
        <title>Novel sulphate-reducing endosymbionts in the free-living metamonad Anaeramoeba.</title>
        <authorList>
            <person name="Jerlstrom-Hultqvist J."/>
            <person name="Cepicka I."/>
            <person name="Gallot-Lavallee L."/>
            <person name="Salas-Leiva D."/>
            <person name="Curtis B.A."/>
            <person name="Zahonova K."/>
            <person name="Pipaliya S."/>
            <person name="Dacks J."/>
            <person name="Roger A.J."/>
        </authorList>
    </citation>
    <scope>NUCLEOTIDE SEQUENCE</scope>
    <source>
        <strain evidence="6">BMAN</strain>
    </source>
</reference>
<accession>A0A9Q0RCY2</accession>
<dbReference type="Pfam" id="PF12842">
    <property type="entry name" value="DUF3819"/>
    <property type="match status" value="1"/>
</dbReference>
<proteinExistence type="predicted"/>
<dbReference type="Gene3D" id="1.25.40.180">
    <property type="match status" value="1"/>
</dbReference>
<dbReference type="Pfam" id="PF16417">
    <property type="entry name" value="CNOT1_TTP_bind"/>
    <property type="match status" value="1"/>
</dbReference>
<feature type="region of interest" description="Disordered" evidence="1">
    <location>
        <begin position="288"/>
        <end position="327"/>
    </location>
</feature>
<dbReference type="Pfam" id="PF16418">
    <property type="entry name" value="CNOT1_HEAT"/>
    <property type="match status" value="1"/>
</dbReference>
<comment type="caution">
    <text evidence="6">The sequence shown here is derived from an EMBL/GenBank/DDBJ whole genome shotgun (WGS) entry which is preliminary data.</text>
</comment>
<organism evidence="6 7">
    <name type="scientific">Anaeramoeba ignava</name>
    <name type="common">Anaerobic marine amoeba</name>
    <dbReference type="NCBI Taxonomy" id="1746090"/>
    <lineage>
        <taxon>Eukaryota</taxon>
        <taxon>Metamonada</taxon>
        <taxon>Anaeramoebidae</taxon>
        <taxon>Anaeramoeba</taxon>
    </lineage>
</organism>
<feature type="compositionally biased region" description="Low complexity" evidence="1">
    <location>
        <begin position="1119"/>
        <end position="1139"/>
    </location>
</feature>
<dbReference type="InterPro" id="IPR024557">
    <property type="entry name" value="CNOT1_dom_4"/>
</dbReference>
<dbReference type="InterPro" id="IPR032193">
    <property type="entry name" value="CNOT1_TTP_bind"/>
</dbReference>
<dbReference type="GO" id="GO:0060090">
    <property type="term" value="F:molecular adaptor activity"/>
    <property type="evidence" value="ECO:0007669"/>
    <property type="project" value="TreeGrafter"/>
</dbReference>
<evidence type="ECO:0000259" key="3">
    <source>
        <dbReference type="Pfam" id="PF16415"/>
    </source>
</evidence>
<feature type="compositionally biased region" description="Polar residues" evidence="1">
    <location>
        <begin position="839"/>
        <end position="856"/>
    </location>
</feature>
<dbReference type="Gene3D" id="1.25.40.840">
    <property type="entry name" value="CCR4-NOT transcription complex subunit 1 TTP binding domain"/>
    <property type="match status" value="1"/>
</dbReference>
<feature type="region of interest" description="Disordered" evidence="1">
    <location>
        <begin position="1111"/>
        <end position="1139"/>
    </location>
</feature>
<dbReference type="PANTHER" id="PTHR13162">
    <property type="entry name" value="CCR4-NOT TRANSCRIPTION COMPLEX"/>
    <property type="match status" value="1"/>
</dbReference>